<organism evidence="1 2">
    <name type="scientific">Dentipellis fragilis</name>
    <dbReference type="NCBI Taxonomy" id="205917"/>
    <lineage>
        <taxon>Eukaryota</taxon>
        <taxon>Fungi</taxon>
        <taxon>Dikarya</taxon>
        <taxon>Basidiomycota</taxon>
        <taxon>Agaricomycotina</taxon>
        <taxon>Agaricomycetes</taxon>
        <taxon>Russulales</taxon>
        <taxon>Hericiaceae</taxon>
        <taxon>Dentipellis</taxon>
    </lineage>
</organism>
<dbReference type="Proteomes" id="UP000298327">
    <property type="component" value="Unassembled WGS sequence"/>
</dbReference>
<reference evidence="1 2" key="1">
    <citation type="submission" date="2019-02" db="EMBL/GenBank/DDBJ databases">
        <title>Genome sequencing of the rare red list fungi Dentipellis fragilis.</title>
        <authorList>
            <person name="Buettner E."/>
            <person name="Kellner H."/>
        </authorList>
    </citation>
    <scope>NUCLEOTIDE SEQUENCE [LARGE SCALE GENOMIC DNA]</scope>
    <source>
        <strain evidence="1 2">DSM 105465</strain>
    </source>
</reference>
<comment type="caution">
    <text evidence="1">The sequence shown here is derived from an EMBL/GenBank/DDBJ whole genome shotgun (WGS) entry which is preliminary data.</text>
</comment>
<evidence type="ECO:0000313" key="1">
    <source>
        <dbReference type="EMBL" id="TFY53905.1"/>
    </source>
</evidence>
<evidence type="ECO:0000313" key="2">
    <source>
        <dbReference type="Proteomes" id="UP000298327"/>
    </source>
</evidence>
<sequence length="133" mass="14895">MQSSDPDGLSLNLGSIDFTCILARDGKRIRLDEVPIKAFLSLSMEFDIGVENADDVLFELTSDSLISLQISYPGYKVWPAVIALSPAERALLVSDQRCTYPYTRERLLRQICVIIRDFMEVAASVNYCARLSV</sequence>
<protein>
    <submittedName>
        <fullName evidence="1">Uncharacterized protein</fullName>
    </submittedName>
</protein>
<dbReference type="AlphaFoldDB" id="A0A4Y9XV06"/>
<proteinExistence type="predicted"/>
<dbReference type="EMBL" id="SEOQ01001090">
    <property type="protein sequence ID" value="TFY53905.1"/>
    <property type="molecule type" value="Genomic_DNA"/>
</dbReference>
<gene>
    <name evidence="1" type="ORF">EVG20_g9920</name>
</gene>
<accession>A0A4Y9XV06</accession>
<keyword evidence="2" id="KW-1185">Reference proteome</keyword>
<name>A0A4Y9XV06_9AGAM</name>